<dbReference type="EMBL" id="JACCFJ010000001">
    <property type="protein sequence ID" value="NYI85046.1"/>
    <property type="molecule type" value="Genomic_DNA"/>
</dbReference>
<keyword evidence="1" id="KW-1133">Transmembrane helix</keyword>
<comment type="caution">
    <text evidence="2">The sequence shown here is derived from an EMBL/GenBank/DDBJ whole genome shotgun (WGS) entry which is preliminary data.</text>
</comment>
<protein>
    <submittedName>
        <fullName evidence="2">Putative tellurium resistance membrane protein TerC</fullName>
    </submittedName>
</protein>
<reference evidence="2 3" key="1">
    <citation type="submission" date="2020-07" db="EMBL/GenBank/DDBJ databases">
        <title>Sequencing the genomes of 1000 actinobacteria strains.</title>
        <authorList>
            <person name="Klenk H.-P."/>
        </authorList>
    </citation>
    <scope>NUCLEOTIDE SEQUENCE [LARGE SCALE GENOMIC DNA]</scope>
    <source>
        <strain evidence="2 3">DSM 44065</strain>
    </source>
</reference>
<dbReference type="RefSeq" id="WP_179722771.1">
    <property type="nucleotide sequence ID" value="NZ_BAABFH010000001.1"/>
</dbReference>
<proteinExistence type="predicted"/>
<dbReference type="AlphaFoldDB" id="A0A853AML1"/>
<accession>A0A853AML1</accession>
<gene>
    <name evidence="2" type="ORF">HNR68_003676</name>
</gene>
<evidence type="ECO:0000256" key="1">
    <source>
        <dbReference type="SAM" id="Phobius"/>
    </source>
</evidence>
<feature type="transmembrane region" description="Helical" evidence="1">
    <location>
        <begin position="74"/>
        <end position="91"/>
    </location>
</feature>
<keyword evidence="1" id="KW-0812">Transmembrane</keyword>
<feature type="transmembrane region" description="Helical" evidence="1">
    <location>
        <begin position="43"/>
        <end position="62"/>
    </location>
</feature>
<evidence type="ECO:0000313" key="2">
    <source>
        <dbReference type="EMBL" id="NYI85046.1"/>
    </source>
</evidence>
<keyword evidence="1" id="KW-0472">Membrane</keyword>
<sequence length="126" mass="12554">MRQAQHPARFPRSWPPAPAVLAALAVAVLSASATRGTTGSPSLSLLAGVLALVGVRHVFGLLPDLLARVPDASVGLAVVLVFLGVRSVLAGPAGAGPVHDPQVVVLALGVLAAVAVLGTVTAVRRP</sequence>
<evidence type="ECO:0000313" key="3">
    <source>
        <dbReference type="Proteomes" id="UP000587002"/>
    </source>
</evidence>
<keyword evidence="3" id="KW-1185">Reference proteome</keyword>
<dbReference type="Proteomes" id="UP000587002">
    <property type="component" value="Unassembled WGS sequence"/>
</dbReference>
<organism evidence="2 3">
    <name type="scientific">Saccharopolyspora hordei</name>
    <dbReference type="NCBI Taxonomy" id="1838"/>
    <lineage>
        <taxon>Bacteria</taxon>
        <taxon>Bacillati</taxon>
        <taxon>Actinomycetota</taxon>
        <taxon>Actinomycetes</taxon>
        <taxon>Pseudonocardiales</taxon>
        <taxon>Pseudonocardiaceae</taxon>
        <taxon>Saccharopolyspora</taxon>
    </lineage>
</organism>
<feature type="transmembrane region" description="Helical" evidence="1">
    <location>
        <begin position="103"/>
        <end position="123"/>
    </location>
</feature>
<name>A0A853AML1_9PSEU</name>